<dbReference type="EMBL" id="JAIWYP010000001">
    <property type="protein sequence ID" value="KAH3883631.1"/>
    <property type="molecule type" value="Genomic_DNA"/>
</dbReference>
<evidence type="ECO:0000313" key="1">
    <source>
        <dbReference type="EMBL" id="KAH3883631.1"/>
    </source>
</evidence>
<proteinExistence type="predicted"/>
<reference evidence="1" key="1">
    <citation type="journal article" date="2019" name="bioRxiv">
        <title>The Genome of the Zebra Mussel, Dreissena polymorpha: A Resource for Invasive Species Research.</title>
        <authorList>
            <person name="McCartney M.A."/>
            <person name="Auch B."/>
            <person name="Kono T."/>
            <person name="Mallez S."/>
            <person name="Zhang Y."/>
            <person name="Obille A."/>
            <person name="Becker A."/>
            <person name="Abrahante J.E."/>
            <person name="Garbe J."/>
            <person name="Badalamenti J.P."/>
            <person name="Herman A."/>
            <person name="Mangelson H."/>
            <person name="Liachko I."/>
            <person name="Sullivan S."/>
            <person name="Sone E.D."/>
            <person name="Koren S."/>
            <person name="Silverstein K.A.T."/>
            <person name="Beckman K.B."/>
            <person name="Gohl D.M."/>
        </authorList>
    </citation>
    <scope>NUCLEOTIDE SEQUENCE</scope>
    <source>
        <strain evidence="1">Duluth1</strain>
        <tissue evidence="1">Whole animal</tissue>
    </source>
</reference>
<keyword evidence="2" id="KW-1185">Reference proteome</keyword>
<comment type="caution">
    <text evidence="1">The sequence shown here is derived from an EMBL/GenBank/DDBJ whole genome shotgun (WGS) entry which is preliminary data.</text>
</comment>
<dbReference type="AlphaFoldDB" id="A0A9D4MX99"/>
<accession>A0A9D4MX99</accession>
<dbReference type="Proteomes" id="UP000828390">
    <property type="component" value="Unassembled WGS sequence"/>
</dbReference>
<evidence type="ECO:0000313" key="2">
    <source>
        <dbReference type="Proteomes" id="UP000828390"/>
    </source>
</evidence>
<sequence length="82" mass="8002">MDSLLIGGTPLVGCGVLATTVSAQTKFVCAPSLASSAGAAAARGGIRAFTPAGYMTKALAIEATGRCDRAGTNVKGDTGVLD</sequence>
<name>A0A9D4MX99_DREPO</name>
<gene>
    <name evidence="1" type="ORF">DPMN_007591</name>
</gene>
<reference evidence="1" key="2">
    <citation type="submission" date="2020-11" db="EMBL/GenBank/DDBJ databases">
        <authorList>
            <person name="McCartney M.A."/>
            <person name="Auch B."/>
            <person name="Kono T."/>
            <person name="Mallez S."/>
            <person name="Becker A."/>
            <person name="Gohl D.M."/>
            <person name="Silverstein K.A.T."/>
            <person name="Koren S."/>
            <person name="Bechman K.B."/>
            <person name="Herman A."/>
            <person name="Abrahante J.E."/>
            <person name="Garbe J."/>
        </authorList>
    </citation>
    <scope>NUCLEOTIDE SEQUENCE</scope>
    <source>
        <strain evidence="1">Duluth1</strain>
        <tissue evidence="1">Whole animal</tissue>
    </source>
</reference>
<organism evidence="1 2">
    <name type="scientific">Dreissena polymorpha</name>
    <name type="common">Zebra mussel</name>
    <name type="synonym">Mytilus polymorpha</name>
    <dbReference type="NCBI Taxonomy" id="45954"/>
    <lineage>
        <taxon>Eukaryota</taxon>
        <taxon>Metazoa</taxon>
        <taxon>Spiralia</taxon>
        <taxon>Lophotrochozoa</taxon>
        <taxon>Mollusca</taxon>
        <taxon>Bivalvia</taxon>
        <taxon>Autobranchia</taxon>
        <taxon>Heteroconchia</taxon>
        <taxon>Euheterodonta</taxon>
        <taxon>Imparidentia</taxon>
        <taxon>Neoheterodontei</taxon>
        <taxon>Myida</taxon>
        <taxon>Dreissenoidea</taxon>
        <taxon>Dreissenidae</taxon>
        <taxon>Dreissena</taxon>
    </lineage>
</organism>
<protein>
    <submittedName>
        <fullName evidence="1">Uncharacterized protein</fullName>
    </submittedName>
</protein>